<reference evidence="1" key="1">
    <citation type="submission" date="2021-06" db="EMBL/GenBank/DDBJ databases">
        <authorList>
            <person name="Hodson N. C."/>
            <person name="Mongue J. A."/>
            <person name="Jaron S. K."/>
        </authorList>
    </citation>
    <scope>NUCLEOTIDE SEQUENCE</scope>
</reference>
<gene>
    <name evidence="1" type="ORF">AFUS01_LOCUS17227</name>
</gene>
<dbReference type="AlphaFoldDB" id="A0A8J2P1I5"/>
<keyword evidence="2" id="KW-1185">Reference proteome</keyword>
<comment type="caution">
    <text evidence="1">The sequence shown here is derived from an EMBL/GenBank/DDBJ whole genome shotgun (WGS) entry which is preliminary data.</text>
</comment>
<name>A0A8J2P1I5_9HEXA</name>
<sequence>MVLSSTSEFSVIIQSVGYCQEFCEQEEVLPPLENGFFVEEWAGPEP</sequence>
<protein>
    <submittedName>
        <fullName evidence="1">Uncharacterized protein</fullName>
    </submittedName>
</protein>
<evidence type="ECO:0000313" key="2">
    <source>
        <dbReference type="Proteomes" id="UP000708208"/>
    </source>
</evidence>
<evidence type="ECO:0000313" key="1">
    <source>
        <dbReference type="EMBL" id="CAG7728450.1"/>
    </source>
</evidence>
<dbReference type="EMBL" id="CAJVCH010163695">
    <property type="protein sequence ID" value="CAG7728450.1"/>
    <property type="molecule type" value="Genomic_DNA"/>
</dbReference>
<accession>A0A8J2P1I5</accession>
<proteinExistence type="predicted"/>
<dbReference type="Proteomes" id="UP000708208">
    <property type="component" value="Unassembled WGS sequence"/>
</dbReference>
<organism evidence="1 2">
    <name type="scientific">Allacma fusca</name>
    <dbReference type="NCBI Taxonomy" id="39272"/>
    <lineage>
        <taxon>Eukaryota</taxon>
        <taxon>Metazoa</taxon>
        <taxon>Ecdysozoa</taxon>
        <taxon>Arthropoda</taxon>
        <taxon>Hexapoda</taxon>
        <taxon>Collembola</taxon>
        <taxon>Symphypleona</taxon>
        <taxon>Sminthuridae</taxon>
        <taxon>Allacma</taxon>
    </lineage>
</organism>
<feature type="non-terminal residue" evidence="1">
    <location>
        <position position="46"/>
    </location>
</feature>